<organism evidence="1 2">
    <name type="scientific">Schistosoma mattheei</name>
    <dbReference type="NCBI Taxonomy" id="31246"/>
    <lineage>
        <taxon>Eukaryota</taxon>
        <taxon>Metazoa</taxon>
        <taxon>Spiralia</taxon>
        <taxon>Lophotrochozoa</taxon>
        <taxon>Platyhelminthes</taxon>
        <taxon>Trematoda</taxon>
        <taxon>Digenea</taxon>
        <taxon>Strigeidida</taxon>
        <taxon>Schistosomatoidea</taxon>
        <taxon>Schistosomatidae</taxon>
        <taxon>Schistosoma</taxon>
    </lineage>
</organism>
<reference evidence="1 2" key="1">
    <citation type="submission" date="2018-11" db="EMBL/GenBank/DDBJ databases">
        <authorList>
            <consortium name="Pathogen Informatics"/>
        </authorList>
    </citation>
    <scope>NUCLEOTIDE SEQUENCE [LARGE SCALE GENOMIC DNA]</scope>
    <source>
        <strain>Denwood</strain>
        <strain evidence="2">Zambia</strain>
    </source>
</reference>
<sequence length="66" mass="7977">MIKPLSPCLEVTYQHHWKKRASAVDIGHRGMGTSFFQPEEKQYKKYVSLLLIYVYYSFNNEYYLYC</sequence>
<dbReference type="EMBL" id="UZAL01035075">
    <property type="protein sequence ID" value="VDP66885.1"/>
    <property type="molecule type" value="Genomic_DNA"/>
</dbReference>
<proteinExistence type="predicted"/>
<gene>
    <name evidence="1" type="ORF">SMTD_LOCUS14817</name>
</gene>
<dbReference type="Proteomes" id="UP000269396">
    <property type="component" value="Unassembled WGS sequence"/>
</dbReference>
<keyword evidence="2" id="KW-1185">Reference proteome</keyword>
<accession>A0A183PKD1</accession>
<evidence type="ECO:0000313" key="1">
    <source>
        <dbReference type="EMBL" id="VDP66885.1"/>
    </source>
</evidence>
<name>A0A183PKD1_9TREM</name>
<protein>
    <submittedName>
        <fullName evidence="1">Uncharacterized protein</fullName>
    </submittedName>
</protein>
<dbReference type="STRING" id="31246.A0A183PKD1"/>
<evidence type="ECO:0000313" key="2">
    <source>
        <dbReference type="Proteomes" id="UP000269396"/>
    </source>
</evidence>
<dbReference type="AlphaFoldDB" id="A0A183PKD1"/>